<reference evidence="1" key="1">
    <citation type="journal article" date="2015" name="Nature">
        <title>Complex archaea that bridge the gap between prokaryotes and eukaryotes.</title>
        <authorList>
            <person name="Spang A."/>
            <person name="Saw J.H."/>
            <person name="Jorgensen S.L."/>
            <person name="Zaremba-Niedzwiedzka K."/>
            <person name="Martijn J."/>
            <person name="Lind A.E."/>
            <person name="van Eijk R."/>
            <person name="Schleper C."/>
            <person name="Guy L."/>
            <person name="Ettema T.J."/>
        </authorList>
    </citation>
    <scope>NUCLEOTIDE SEQUENCE</scope>
</reference>
<name>A0A0F9SMG9_9ZZZZ</name>
<sequence length="245" mass="28974">MTFIMSFLTENGITMASDSKVTYLPDFRVDNNLDYKKTNYYSDLNCGVSIWGKLKINNDWFWKWFEEIRESYFEKKLSNLDQFPNYLAITLNNLNINVNTGIHLAFYKEFENRMRPVIYHITNDRPNYEFIAQKDCYPLNDNDSFILINGAYEPFSGAYSSLKKYILKVRNKFLDAKQNNPNLLETNRTPESRLKKECEYIISTIRQYQAIMEMTGVKRIIGEPINAACFNRKGLIKEYSKIHFI</sequence>
<dbReference type="AlphaFoldDB" id="A0A0F9SMG9"/>
<accession>A0A0F9SMG9</accession>
<proteinExistence type="predicted"/>
<evidence type="ECO:0000313" key="1">
    <source>
        <dbReference type="EMBL" id="KKN38081.1"/>
    </source>
</evidence>
<dbReference type="EMBL" id="LAZR01001853">
    <property type="protein sequence ID" value="KKN38081.1"/>
    <property type="molecule type" value="Genomic_DNA"/>
</dbReference>
<comment type="caution">
    <text evidence="1">The sequence shown here is derived from an EMBL/GenBank/DDBJ whole genome shotgun (WGS) entry which is preliminary data.</text>
</comment>
<gene>
    <name evidence="1" type="ORF">LCGC14_0757010</name>
</gene>
<organism evidence="1">
    <name type="scientific">marine sediment metagenome</name>
    <dbReference type="NCBI Taxonomy" id="412755"/>
    <lineage>
        <taxon>unclassified sequences</taxon>
        <taxon>metagenomes</taxon>
        <taxon>ecological metagenomes</taxon>
    </lineage>
</organism>
<protein>
    <submittedName>
        <fullName evidence="1">Uncharacterized protein</fullName>
    </submittedName>
</protein>